<proteinExistence type="predicted"/>
<keyword evidence="1" id="KW-1133">Transmembrane helix</keyword>
<dbReference type="AlphaFoldDB" id="A0A6C0H7C5"/>
<protein>
    <submittedName>
        <fullName evidence="2">Uncharacterized protein</fullName>
    </submittedName>
</protein>
<evidence type="ECO:0000256" key="1">
    <source>
        <dbReference type="SAM" id="Phobius"/>
    </source>
</evidence>
<keyword evidence="1" id="KW-0472">Membrane</keyword>
<organism evidence="2">
    <name type="scientific">viral metagenome</name>
    <dbReference type="NCBI Taxonomy" id="1070528"/>
    <lineage>
        <taxon>unclassified sequences</taxon>
        <taxon>metagenomes</taxon>
        <taxon>organismal metagenomes</taxon>
    </lineage>
</organism>
<evidence type="ECO:0000313" key="2">
    <source>
        <dbReference type="EMBL" id="QHT76389.1"/>
    </source>
</evidence>
<sequence length="30" mass="3586">MIIINQFIFIIIITLFNILVYSKTIINIFN</sequence>
<dbReference type="EMBL" id="MN739896">
    <property type="protein sequence ID" value="QHT76389.1"/>
    <property type="molecule type" value="Genomic_DNA"/>
</dbReference>
<name>A0A6C0H7C5_9ZZZZ</name>
<feature type="transmembrane region" description="Helical" evidence="1">
    <location>
        <begin position="7"/>
        <end position="29"/>
    </location>
</feature>
<accession>A0A6C0H7C5</accession>
<reference evidence="2" key="1">
    <citation type="journal article" date="2020" name="Nature">
        <title>Giant virus diversity and host interactions through global metagenomics.</title>
        <authorList>
            <person name="Schulz F."/>
            <person name="Roux S."/>
            <person name="Paez-Espino D."/>
            <person name="Jungbluth S."/>
            <person name="Walsh D.A."/>
            <person name="Denef V.J."/>
            <person name="McMahon K.D."/>
            <person name="Konstantinidis K.T."/>
            <person name="Eloe-Fadrosh E.A."/>
            <person name="Kyrpides N.C."/>
            <person name="Woyke T."/>
        </authorList>
    </citation>
    <scope>NUCLEOTIDE SEQUENCE</scope>
    <source>
        <strain evidence="2">GVMAG-M-3300023179-82</strain>
    </source>
</reference>
<keyword evidence="1" id="KW-0812">Transmembrane</keyword>